<evidence type="ECO:0000313" key="3">
    <source>
        <dbReference type="Proteomes" id="UP001211894"/>
    </source>
</evidence>
<keyword evidence="1" id="KW-0010">Activator</keyword>
<proteinExistence type="predicted"/>
<comment type="caution">
    <text evidence="2">The sequence shown here is derived from an EMBL/GenBank/DDBJ whole genome shotgun (WGS) entry which is preliminary data.</text>
</comment>
<keyword evidence="3" id="KW-1185">Reference proteome</keyword>
<dbReference type="Gene3D" id="2.60.120.10">
    <property type="entry name" value="Jelly Rolls"/>
    <property type="match status" value="1"/>
</dbReference>
<dbReference type="Proteomes" id="UP001211894">
    <property type="component" value="Unassembled WGS sequence"/>
</dbReference>
<dbReference type="InterPro" id="IPR014710">
    <property type="entry name" value="RmlC-like_jellyroll"/>
</dbReference>
<dbReference type="SUPFAM" id="SSF51206">
    <property type="entry name" value="cAMP-binding domain-like"/>
    <property type="match status" value="1"/>
</dbReference>
<dbReference type="RefSeq" id="WP_271341754.1">
    <property type="nucleotide sequence ID" value="NZ_JAQKAB010000011.1"/>
</dbReference>
<gene>
    <name evidence="2" type="ORF">PJ311_15255</name>
</gene>
<accession>A0ABT4X6K9</accession>
<dbReference type="InterPro" id="IPR018490">
    <property type="entry name" value="cNMP-bd_dom_sf"/>
</dbReference>
<evidence type="ECO:0000256" key="1">
    <source>
        <dbReference type="ARBA" id="ARBA00023159"/>
    </source>
</evidence>
<evidence type="ECO:0000313" key="2">
    <source>
        <dbReference type="EMBL" id="MDA7027933.1"/>
    </source>
</evidence>
<organism evidence="2 3">
    <name type="scientific">Bacillus changyiensis</name>
    <dbReference type="NCBI Taxonomy" id="3004103"/>
    <lineage>
        <taxon>Bacteria</taxon>
        <taxon>Bacillati</taxon>
        <taxon>Bacillota</taxon>
        <taxon>Bacilli</taxon>
        <taxon>Bacillales</taxon>
        <taxon>Bacillaceae</taxon>
        <taxon>Bacillus</taxon>
    </lineage>
</organism>
<reference evidence="2 3" key="1">
    <citation type="submission" date="2023-01" db="EMBL/GenBank/DDBJ databases">
        <title>Bacillus changyiensis sp. nov., isolated from a coastal deposit.</title>
        <authorList>
            <person name="Xiao G."/>
            <person name="Lai Q."/>
            <person name="Hu Z."/>
            <person name="Shao Z."/>
        </authorList>
    </citation>
    <scope>NUCLEOTIDE SEQUENCE [LARGE SCALE GENOMIC DNA]</scope>
    <source>
        <strain evidence="2 3">CLL-7-23</strain>
    </source>
</reference>
<dbReference type="EMBL" id="JAQKAB010000011">
    <property type="protein sequence ID" value="MDA7027933.1"/>
    <property type="molecule type" value="Genomic_DNA"/>
</dbReference>
<sequence>MDYLLFLKSLPMFLGVPLPIIKKILKNGKVINLTAPNHSRSFLHSQSVYIVVKGAIHFLDRRLPDQFRTIAEWKKGDVFPIDQKGEPFLSPFISVKTSTETTVLEIPLTICKKMMTYNHQFQVNFLVLLHRNYSFSYQMFSRYLYSSLEDTNS</sequence>
<protein>
    <submittedName>
        <fullName evidence="2">Crp/Fnr family transcriptional regulator</fullName>
    </submittedName>
</protein>
<name>A0ABT4X6K9_9BACI</name>